<reference evidence="2 3" key="1">
    <citation type="submission" date="2015-05" db="EMBL/GenBank/DDBJ databases">
        <title>Photobacterium galathea sp. nov.</title>
        <authorList>
            <person name="Machado H."/>
            <person name="Gram L."/>
        </authorList>
    </citation>
    <scope>NUCLEOTIDE SEQUENCE [LARGE SCALE GENOMIC DNA]</scope>
    <source>
        <strain evidence="2 3">DSM 25995</strain>
    </source>
</reference>
<dbReference type="GO" id="GO:0005886">
    <property type="term" value="C:plasma membrane"/>
    <property type="evidence" value="ECO:0007669"/>
    <property type="project" value="TreeGrafter"/>
</dbReference>
<gene>
    <name evidence="2" type="ORF">ABT58_11195</name>
</gene>
<dbReference type="PANTHER" id="PTHR39966:SF1">
    <property type="entry name" value="HEMERYTHRIN-LIKE DOMAIN-CONTAINING PROTEIN"/>
    <property type="match status" value="1"/>
</dbReference>
<organism evidence="2 3">
    <name type="scientific">Photobacterium aphoticum</name>
    <dbReference type="NCBI Taxonomy" id="754436"/>
    <lineage>
        <taxon>Bacteria</taxon>
        <taxon>Pseudomonadati</taxon>
        <taxon>Pseudomonadota</taxon>
        <taxon>Gammaproteobacteria</taxon>
        <taxon>Vibrionales</taxon>
        <taxon>Vibrionaceae</taxon>
        <taxon>Photobacterium</taxon>
    </lineage>
</organism>
<accession>A0A0J1GMX1</accession>
<name>A0A0J1GMX1_9GAMM</name>
<evidence type="ECO:0000313" key="2">
    <source>
        <dbReference type="EMBL" id="KLV00784.1"/>
    </source>
</evidence>
<dbReference type="InterPro" id="IPR012312">
    <property type="entry name" value="Hemerythrin-like"/>
</dbReference>
<dbReference type="PATRIC" id="fig|754436.4.peg.2376"/>
<evidence type="ECO:0000259" key="1">
    <source>
        <dbReference type="Pfam" id="PF01814"/>
    </source>
</evidence>
<dbReference type="RefSeq" id="WP_047874487.1">
    <property type="nucleotide sequence ID" value="NZ_BMYC01000010.1"/>
</dbReference>
<dbReference type="Pfam" id="PF01814">
    <property type="entry name" value="Hemerythrin"/>
    <property type="match status" value="1"/>
</dbReference>
<dbReference type="Gene3D" id="1.20.120.520">
    <property type="entry name" value="nmb1532 protein domain like"/>
    <property type="match status" value="1"/>
</dbReference>
<dbReference type="AlphaFoldDB" id="A0A0J1GMX1"/>
<dbReference type="PANTHER" id="PTHR39966">
    <property type="entry name" value="BLL2471 PROTEIN-RELATED"/>
    <property type="match status" value="1"/>
</dbReference>
<sequence length="178" mass="21001">MILDDIHTEHGYIVRLLRLLQQKLAAIEQGKEVDYTLIKDTVEYLQVHAERCHHPKEDVLYHYYQAHYADEGGDLESLEHEHEELAQLTQAFADTVEMILMDAVIPLDIFADKLNDFVERQRAHLEFEERHIIPRIRQQFTEQDWLEVADQYEECEGDPLFGQQVAARYKNLAARLNQ</sequence>
<comment type="caution">
    <text evidence="2">The sequence shown here is derived from an EMBL/GenBank/DDBJ whole genome shotgun (WGS) entry which is preliminary data.</text>
</comment>
<protein>
    <submittedName>
        <fullName evidence="2">Cation-binding protein</fullName>
    </submittedName>
</protein>
<keyword evidence="3" id="KW-1185">Reference proteome</keyword>
<feature type="domain" description="Hemerythrin-like" evidence="1">
    <location>
        <begin position="2"/>
        <end position="136"/>
    </location>
</feature>
<dbReference type="EMBL" id="LDOV01000020">
    <property type="protein sequence ID" value="KLV00784.1"/>
    <property type="molecule type" value="Genomic_DNA"/>
</dbReference>
<dbReference type="Proteomes" id="UP000036426">
    <property type="component" value="Unassembled WGS sequence"/>
</dbReference>
<dbReference type="OrthoDB" id="7349010at2"/>
<proteinExistence type="predicted"/>
<evidence type="ECO:0000313" key="3">
    <source>
        <dbReference type="Proteomes" id="UP000036426"/>
    </source>
</evidence>